<comment type="similarity">
    <text evidence="10">Belongs to the SecD/SecF family. SecF subfamily.</text>
</comment>
<protein>
    <recommendedName>
        <fullName evidence="9 10">Multifunctional fusion protein</fullName>
    </recommendedName>
    <domain>
        <recommendedName>
            <fullName evidence="9">Protein translocase subunit SecD</fullName>
        </recommendedName>
    </domain>
    <domain>
        <recommendedName>
            <fullName evidence="10">Protein-export membrane protein SecF</fullName>
        </recommendedName>
    </domain>
</protein>
<evidence type="ECO:0000256" key="9">
    <source>
        <dbReference type="HAMAP-Rule" id="MF_01463"/>
    </source>
</evidence>
<dbReference type="Gene3D" id="3.30.1360.200">
    <property type="match status" value="1"/>
</dbReference>
<evidence type="ECO:0000256" key="1">
    <source>
        <dbReference type="ARBA" id="ARBA00004651"/>
    </source>
</evidence>
<dbReference type="PANTHER" id="PTHR30081">
    <property type="entry name" value="PROTEIN-EXPORT MEMBRANE PROTEIN SEC"/>
    <property type="match status" value="1"/>
</dbReference>
<dbReference type="PANTHER" id="PTHR30081:SF1">
    <property type="entry name" value="PROTEIN TRANSLOCASE SUBUNIT SECD"/>
    <property type="match status" value="1"/>
</dbReference>
<keyword evidence="4 9" id="KW-0812">Transmembrane</keyword>
<reference evidence="15" key="1">
    <citation type="journal article" date="2019" name="Int. J. Syst. Evol. Microbiol.">
        <title>The Global Catalogue of Microorganisms (GCM) 10K type strain sequencing project: providing services to taxonomists for standard genome sequencing and annotation.</title>
        <authorList>
            <consortium name="The Broad Institute Genomics Platform"/>
            <consortium name="The Broad Institute Genome Sequencing Center for Infectious Disease"/>
            <person name="Wu L."/>
            <person name="Ma J."/>
        </authorList>
    </citation>
    <scope>NUCLEOTIDE SEQUENCE [LARGE SCALE GENOMIC DNA]</scope>
    <source>
        <strain evidence="15">CCUG 60023</strain>
    </source>
</reference>
<evidence type="ECO:0000256" key="3">
    <source>
        <dbReference type="ARBA" id="ARBA00022475"/>
    </source>
</evidence>
<dbReference type="NCBIfam" id="TIGR00916">
    <property type="entry name" value="2A0604s01"/>
    <property type="match status" value="2"/>
</dbReference>
<dbReference type="Pfam" id="PF02355">
    <property type="entry name" value="SecD_SecF_C"/>
    <property type="match status" value="2"/>
</dbReference>
<feature type="transmembrane region" description="Helical" evidence="9">
    <location>
        <begin position="476"/>
        <end position="498"/>
    </location>
</feature>
<evidence type="ECO:0000256" key="2">
    <source>
        <dbReference type="ARBA" id="ARBA00022448"/>
    </source>
</evidence>
<feature type="transmembrane region" description="Helical" evidence="9">
    <location>
        <begin position="504"/>
        <end position="528"/>
    </location>
</feature>
<evidence type="ECO:0000256" key="10">
    <source>
        <dbReference type="HAMAP-Rule" id="MF_01464"/>
    </source>
</evidence>
<keyword evidence="3 9" id="KW-1003">Cell membrane</keyword>
<dbReference type="InterPro" id="IPR022813">
    <property type="entry name" value="SecD/SecF_arch_bac"/>
</dbReference>
<keyword evidence="7 9" id="KW-0811">Translocation</keyword>
<dbReference type="InterPro" id="IPR048631">
    <property type="entry name" value="SecD_1st"/>
</dbReference>
<dbReference type="Gene3D" id="3.30.70.3400">
    <property type="match status" value="1"/>
</dbReference>
<feature type="transmembrane region" description="Helical" evidence="9">
    <location>
        <begin position="384"/>
        <end position="403"/>
    </location>
</feature>
<dbReference type="HAMAP" id="MF_01464_B">
    <property type="entry name" value="SecF_B"/>
    <property type="match status" value="1"/>
</dbReference>
<dbReference type="Pfam" id="PF22599">
    <property type="entry name" value="SecDF_P1_head"/>
    <property type="match status" value="1"/>
</dbReference>
<evidence type="ECO:0000259" key="13">
    <source>
        <dbReference type="Pfam" id="PF22599"/>
    </source>
</evidence>
<name>A0ABW3FJD3_9HYPH</name>
<dbReference type="InterPro" id="IPR048634">
    <property type="entry name" value="SecD_SecF_C"/>
</dbReference>
<dbReference type="Pfam" id="PF07549">
    <property type="entry name" value="Sec_GG"/>
    <property type="match status" value="2"/>
</dbReference>
<organism evidence="14 15">
    <name type="scientific">Pseudahrensia aquimaris</name>
    <dbReference type="NCBI Taxonomy" id="744461"/>
    <lineage>
        <taxon>Bacteria</taxon>
        <taxon>Pseudomonadati</taxon>
        <taxon>Pseudomonadota</taxon>
        <taxon>Alphaproteobacteria</taxon>
        <taxon>Hyphomicrobiales</taxon>
        <taxon>Ahrensiaceae</taxon>
        <taxon>Pseudahrensia</taxon>
    </lineage>
</organism>
<dbReference type="InterPro" id="IPR005665">
    <property type="entry name" value="SecF_bac"/>
</dbReference>
<evidence type="ECO:0000259" key="12">
    <source>
        <dbReference type="Pfam" id="PF21760"/>
    </source>
</evidence>
<dbReference type="InterPro" id="IPR022645">
    <property type="entry name" value="SecD/SecF_bac"/>
</dbReference>
<feature type="transmembrane region" description="Helical" evidence="9">
    <location>
        <begin position="807"/>
        <end position="834"/>
    </location>
</feature>
<evidence type="ECO:0000313" key="15">
    <source>
        <dbReference type="Proteomes" id="UP001597101"/>
    </source>
</evidence>
<dbReference type="Proteomes" id="UP001597101">
    <property type="component" value="Unassembled WGS sequence"/>
</dbReference>
<dbReference type="InterPro" id="IPR022646">
    <property type="entry name" value="SecD/SecF_CS"/>
</dbReference>
<dbReference type="SUPFAM" id="SSF82866">
    <property type="entry name" value="Multidrug efflux transporter AcrB transmembrane domain"/>
    <property type="match status" value="2"/>
</dbReference>
<dbReference type="InterPro" id="IPR054384">
    <property type="entry name" value="SecDF_P1_head"/>
</dbReference>
<proteinExistence type="inferred from homology"/>
<feature type="transmembrane region" description="Helical" evidence="9">
    <location>
        <begin position="677"/>
        <end position="698"/>
    </location>
</feature>
<dbReference type="NCBIfam" id="NF009583">
    <property type="entry name" value="PRK13024.1-3"/>
    <property type="match status" value="1"/>
</dbReference>
<sequence length="858" mass="93197">MLHFSRWKTVSILTVILLGLIFAIPSLFSQQTVDTWPDALPKSRINLGLDLQGGVHLQVKIDEEGLIEERLETLNGDIRAAMLSGEGGRIGYRGITGQGREVRVRLLKAEDATAAKERLAVLLEPVNAAGSLLAGLGVVEVELSEETDTQLVYSLTDEGIENRIRSAVSQSIEVIRRRIDELGTTEPIIQRQGTDRIIVQVPGFDDPERLKEIIGETAKLTFREVNENANPLDAMRQGGRAPAGYELFMTNDDEPRPVLVEKRIRISGEDLADAQAGFDGQTNEPIVSFRFNLKASRIFCEYTQNNIGNRFAVVLDTTVISDPVIRSAICGGSGQISGNFTTEAANDLAVLMRAGALPAKITFVEERTVGPGLGQDSIDAGQSASIVAGILVIVFMVAAYGLLGGIATIALTANVILIIAALSVLGATLTLPGIAGIVLTIGMAVDANVLIFERVREERRAGRSIVQAVDIGFRQALSTILDANITTLIAAFILFYLGSGPIRGFAVTLAIGIITSVFTAFTMTRLLMSVWLRTQKPKELPNGLFRLVPEGMKAKFMWLRKVSFPTSAALLIGSLAMFVIANLNYGIDFRGGTLIEYQSKSEVADLGDVRERLSQLNLGDVQVQEFGSPNELLIRIESQGAGDNAEQSALLKVRDAMDSDHTFRRQEVVGPTVSGELAQAGTIAVLVSLLAIMVYIWFRFEWQFALGAVLATMHDVILTIGMFAVLQLEFSLSSIAAILTIVGYSLNDTVVVYDRIRENLRKYKKMPIRDLLDMSINDTLSRTVMTSVTTLLALLALYFLGGEVLSAFTFAMIFGVVIGTYSSVFIAAPLLILFQLRPGAMDKVDVSPYAGKEQQEVS</sequence>
<dbReference type="HAMAP" id="MF_01463_B">
    <property type="entry name" value="SecD_B"/>
    <property type="match status" value="1"/>
</dbReference>
<comment type="caution">
    <text evidence="14">The sequence shown here is derived from an EMBL/GenBank/DDBJ whole genome shotgun (WGS) entry which is preliminary data.</text>
</comment>
<feature type="domain" description="Protein export membrane protein SecD/SecF C-terminal" evidence="11">
    <location>
        <begin position="655"/>
        <end position="835"/>
    </location>
</feature>
<dbReference type="RefSeq" id="WP_377213764.1">
    <property type="nucleotide sequence ID" value="NZ_JBHTJV010000026.1"/>
</dbReference>
<dbReference type="Gene3D" id="1.20.1640.10">
    <property type="entry name" value="Multidrug efflux transporter AcrB transmembrane domain"/>
    <property type="match status" value="1"/>
</dbReference>
<keyword evidence="15" id="KW-1185">Reference proteome</keyword>
<dbReference type="NCBIfam" id="TIGR00966">
    <property type="entry name" value="transloc_SecF"/>
    <property type="match status" value="1"/>
</dbReference>
<dbReference type="InterPro" id="IPR055344">
    <property type="entry name" value="SecD_SecF_C_bact"/>
</dbReference>
<comment type="subcellular location">
    <subcellularLocation>
        <location evidence="1 9">Cell membrane</location>
        <topology evidence="1 9">Multi-pass membrane protein</topology>
    </subcellularLocation>
</comment>
<accession>A0ABW3FJD3</accession>
<feature type="domain" description="Protein export membrane protein SecD/SecF C-terminal" evidence="11">
    <location>
        <begin position="360"/>
        <end position="526"/>
    </location>
</feature>
<feature type="transmembrane region" description="Helical" evidence="9">
    <location>
        <begin position="705"/>
        <end position="726"/>
    </location>
</feature>
<evidence type="ECO:0000256" key="5">
    <source>
        <dbReference type="ARBA" id="ARBA00022927"/>
    </source>
</evidence>
<dbReference type="NCBIfam" id="TIGR01129">
    <property type="entry name" value="secD"/>
    <property type="match status" value="1"/>
</dbReference>
<dbReference type="EMBL" id="JBHTJV010000026">
    <property type="protein sequence ID" value="MFD0917908.1"/>
    <property type="molecule type" value="Genomic_DNA"/>
</dbReference>
<evidence type="ECO:0000256" key="6">
    <source>
        <dbReference type="ARBA" id="ARBA00022989"/>
    </source>
</evidence>
<comment type="subunit">
    <text evidence="9">Forms a complex with SecF. Part of the essential Sec protein translocation apparatus which comprises SecA, SecYEG and auxiliary proteins SecDF-YajC and YidC.</text>
</comment>
<evidence type="ECO:0000256" key="8">
    <source>
        <dbReference type="ARBA" id="ARBA00023136"/>
    </source>
</evidence>
<gene>
    <name evidence="9 14" type="primary">secD</name>
    <name evidence="10" type="synonym">secF</name>
    <name evidence="14" type="ORF">ACFQ14_15995</name>
</gene>
<dbReference type="PRINTS" id="PR01755">
    <property type="entry name" value="SECFTRNLCASE"/>
</dbReference>
<keyword evidence="2 9" id="KW-0813">Transport</keyword>
<feature type="domain" description="Protein translocase subunit SecDF P1" evidence="12">
    <location>
        <begin position="168"/>
        <end position="227"/>
    </location>
</feature>
<comment type="similarity">
    <text evidence="9">Belongs to the SecD/SecF family. SecD subfamily.</text>
</comment>
<feature type="transmembrane region" description="Helical" evidence="9">
    <location>
        <begin position="434"/>
        <end position="455"/>
    </location>
</feature>
<comment type="function">
    <text evidence="9">Part of the Sec protein translocase complex. Interacts with the SecYEG preprotein conducting channel. SecDF uses the proton motive force (PMF) to complete protein translocation after the ATP-dependent function of SecA.</text>
</comment>
<evidence type="ECO:0000259" key="11">
    <source>
        <dbReference type="Pfam" id="PF02355"/>
    </source>
</evidence>
<keyword evidence="5 9" id="KW-0653">Protein transport</keyword>
<evidence type="ECO:0000256" key="4">
    <source>
        <dbReference type="ARBA" id="ARBA00022692"/>
    </source>
</evidence>
<feature type="transmembrane region" description="Helical" evidence="9">
    <location>
        <begin position="732"/>
        <end position="756"/>
    </location>
</feature>
<feature type="domain" description="SecDF P1 head subdomain" evidence="13">
    <location>
        <begin position="250"/>
        <end position="359"/>
    </location>
</feature>
<keyword evidence="6 9" id="KW-1133">Transmembrane helix</keyword>
<feature type="transmembrane region" description="Helical" evidence="9">
    <location>
        <begin position="784"/>
        <end position="801"/>
    </location>
</feature>
<comment type="subunit">
    <text evidence="10">Forms a complex with SecD. Part of the essential Sec protein translocation apparatus which comprises SecA, SecYEG and auxiliary proteins SecDF-YajC and YidC.</text>
</comment>
<keyword evidence="8 9" id="KW-0472">Membrane</keyword>
<evidence type="ECO:0000256" key="7">
    <source>
        <dbReference type="ARBA" id="ARBA00023010"/>
    </source>
</evidence>
<comment type="caution">
    <text evidence="9">Lacks conserved residue(s) required for the propagation of feature annotation.</text>
</comment>
<dbReference type="InterPro" id="IPR005791">
    <property type="entry name" value="SecD"/>
</dbReference>
<feature type="transmembrane region" description="Helical" evidence="9">
    <location>
        <begin position="562"/>
        <end position="581"/>
    </location>
</feature>
<dbReference type="Pfam" id="PF21760">
    <property type="entry name" value="SecD_1st"/>
    <property type="match status" value="1"/>
</dbReference>
<evidence type="ECO:0000313" key="14">
    <source>
        <dbReference type="EMBL" id="MFD0917908.1"/>
    </source>
</evidence>